<gene>
    <name evidence="8" type="ORF">HAP48_026745</name>
</gene>
<organism evidence="8">
    <name type="scientific">Bradyrhizobium septentrionale</name>
    <dbReference type="NCBI Taxonomy" id="1404411"/>
    <lineage>
        <taxon>Bacteria</taxon>
        <taxon>Pseudomonadati</taxon>
        <taxon>Pseudomonadota</taxon>
        <taxon>Alphaproteobacteria</taxon>
        <taxon>Hyphomicrobiales</taxon>
        <taxon>Nitrobacteraceae</taxon>
        <taxon>Bradyrhizobium</taxon>
    </lineage>
</organism>
<dbReference type="GO" id="GO:0015074">
    <property type="term" value="P:DNA integration"/>
    <property type="evidence" value="ECO:0007669"/>
    <property type="project" value="UniProtKB-KW"/>
</dbReference>
<feature type="domain" description="Tyr recombinase" evidence="6">
    <location>
        <begin position="163"/>
        <end position="358"/>
    </location>
</feature>
<dbReference type="Gene3D" id="1.10.443.10">
    <property type="entry name" value="Intergrase catalytic core"/>
    <property type="match status" value="1"/>
</dbReference>
<feature type="domain" description="Core-binding (CB)" evidence="7">
    <location>
        <begin position="75"/>
        <end position="149"/>
    </location>
</feature>
<keyword evidence="2" id="KW-0229">DNA integration</keyword>
<dbReference type="InterPro" id="IPR013762">
    <property type="entry name" value="Integrase-like_cat_sf"/>
</dbReference>
<evidence type="ECO:0000256" key="5">
    <source>
        <dbReference type="PROSITE-ProRule" id="PRU01248"/>
    </source>
</evidence>
<dbReference type="PANTHER" id="PTHR30349:SF41">
    <property type="entry name" value="INTEGRASE_RECOMBINASE PROTEIN MJ0367-RELATED"/>
    <property type="match status" value="1"/>
</dbReference>
<evidence type="ECO:0000313" key="8">
    <source>
        <dbReference type="EMBL" id="NVI46493.1"/>
    </source>
</evidence>
<dbReference type="GO" id="GO:0006310">
    <property type="term" value="P:DNA recombination"/>
    <property type="evidence" value="ECO:0007669"/>
    <property type="project" value="UniProtKB-KW"/>
</dbReference>
<comment type="caution">
    <text evidence="8">The sequence shown here is derived from an EMBL/GenBank/DDBJ whole genome shotgun (WGS) entry which is preliminary data.</text>
</comment>
<dbReference type="InterPro" id="IPR050090">
    <property type="entry name" value="Tyrosine_recombinase_XerCD"/>
</dbReference>
<dbReference type="CDD" id="cd00397">
    <property type="entry name" value="DNA_BRE_C"/>
    <property type="match status" value="1"/>
</dbReference>
<dbReference type="Gene3D" id="1.10.150.130">
    <property type="match status" value="1"/>
</dbReference>
<reference evidence="8" key="1">
    <citation type="submission" date="2020-06" db="EMBL/GenBank/DDBJ databases">
        <title>Whole Genome Sequence of Bradyrhizobium sp. Strain 1S1.</title>
        <authorList>
            <person name="Bromfield E.S.P."/>
            <person name="Cloutier S."/>
        </authorList>
    </citation>
    <scope>NUCLEOTIDE SEQUENCE [LARGE SCALE GENOMIC DNA]</scope>
    <source>
        <strain evidence="8">1S1</strain>
    </source>
</reference>
<evidence type="ECO:0000259" key="6">
    <source>
        <dbReference type="PROSITE" id="PS51898"/>
    </source>
</evidence>
<dbReference type="InterPro" id="IPR010998">
    <property type="entry name" value="Integrase_recombinase_N"/>
</dbReference>
<dbReference type="AlphaFoldDB" id="A0A973W2P4"/>
<accession>A0A973W2P4</accession>
<dbReference type="SUPFAM" id="SSF56349">
    <property type="entry name" value="DNA breaking-rejoining enzymes"/>
    <property type="match status" value="1"/>
</dbReference>
<dbReference type="Pfam" id="PF00589">
    <property type="entry name" value="Phage_integrase"/>
    <property type="match status" value="1"/>
</dbReference>
<evidence type="ECO:0000256" key="1">
    <source>
        <dbReference type="ARBA" id="ARBA00008857"/>
    </source>
</evidence>
<keyword evidence="4" id="KW-0233">DNA recombination</keyword>
<dbReference type="PANTHER" id="PTHR30349">
    <property type="entry name" value="PHAGE INTEGRASE-RELATED"/>
    <property type="match status" value="1"/>
</dbReference>
<dbReference type="GO" id="GO:0003677">
    <property type="term" value="F:DNA binding"/>
    <property type="evidence" value="ECO:0007669"/>
    <property type="project" value="UniProtKB-UniRule"/>
</dbReference>
<dbReference type="EMBL" id="JAAOLE020000001">
    <property type="protein sequence ID" value="NVI46493.1"/>
    <property type="molecule type" value="Genomic_DNA"/>
</dbReference>
<dbReference type="PROSITE" id="PS51898">
    <property type="entry name" value="TYR_RECOMBINASE"/>
    <property type="match status" value="1"/>
</dbReference>
<protein>
    <submittedName>
        <fullName evidence="8">Tyrosine-type recombinase/integrase</fullName>
    </submittedName>
</protein>
<name>A0A973W2P4_9BRAD</name>
<sequence length="374" mass="41760">MEDMPRPRPPYLQRGKSRHGKPYWFVKVGRSGPKITIRAEYGTKEFDEEYRAAVNGGATVKRKPRASKGTLEWAWQLYKASSAWNNEISESTRRQRSNIMKHVLKTGGASPLEDIDADAIAAGIERRAATPSQAKNFKQTMRQFFAWLKRQKIVAVNPAEDAELPKRPKTGGFKEWTEADVVKYEERWPRGTRQRVMLDVYMYTGLRRGDAAEVGPKHVYDQPAIVRDEVTGERKPIVKKVISLSTEKSQRQTAVHLPMLPPLAETLEAGPTGETFIVTETGDAYVKESLGNAFKDACVAAGIMDKSAHGLRKAAATRAADNGATAHELMAIFGWKDIKEAEIYTKAADRKRLALRAMGMLDNTAAANRDTLRS</sequence>
<dbReference type="InterPro" id="IPR044068">
    <property type="entry name" value="CB"/>
</dbReference>
<dbReference type="InterPro" id="IPR011010">
    <property type="entry name" value="DNA_brk_join_enz"/>
</dbReference>
<evidence type="ECO:0000256" key="3">
    <source>
        <dbReference type="ARBA" id="ARBA00023125"/>
    </source>
</evidence>
<evidence type="ECO:0000256" key="2">
    <source>
        <dbReference type="ARBA" id="ARBA00022908"/>
    </source>
</evidence>
<dbReference type="InterPro" id="IPR002104">
    <property type="entry name" value="Integrase_catalytic"/>
</dbReference>
<proteinExistence type="inferred from homology"/>
<evidence type="ECO:0000259" key="7">
    <source>
        <dbReference type="PROSITE" id="PS51900"/>
    </source>
</evidence>
<dbReference type="PROSITE" id="PS51900">
    <property type="entry name" value="CB"/>
    <property type="match status" value="1"/>
</dbReference>
<keyword evidence="3 5" id="KW-0238">DNA-binding</keyword>
<evidence type="ECO:0000256" key="4">
    <source>
        <dbReference type="ARBA" id="ARBA00023172"/>
    </source>
</evidence>
<dbReference type="RefSeq" id="WP_166205812.1">
    <property type="nucleotide sequence ID" value="NZ_CP088285.1"/>
</dbReference>
<comment type="similarity">
    <text evidence="1">Belongs to the 'phage' integrase family.</text>
</comment>